<dbReference type="Proteomes" id="UP000712600">
    <property type="component" value="Unassembled WGS sequence"/>
</dbReference>
<evidence type="ECO:0000313" key="2">
    <source>
        <dbReference type="Proteomes" id="UP000712600"/>
    </source>
</evidence>
<dbReference type="AlphaFoldDB" id="A0A8S9R9Q9"/>
<proteinExistence type="predicted"/>
<organism evidence="1 2">
    <name type="scientific">Brassica cretica</name>
    <name type="common">Mustard</name>
    <dbReference type="NCBI Taxonomy" id="69181"/>
    <lineage>
        <taxon>Eukaryota</taxon>
        <taxon>Viridiplantae</taxon>
        <taxon>Streptophyta</taxon>
        <taxon>Embryophyta</taxon>
        <taxon>Tracheophyta</taxon>
        <taxon>Spermatophyta</taxon>
        <taxon>Magnoliopsida</taxon>
        <taxon>eudicotyledons</taxon>
        <taxon>Gunneridae</taxon>
        <taxon>Pentapetalae</taxon>
        <taxon>rosids</taxon>
        <taxon>malvids</taxon>
        <taxon>Brassicales</taxon>
        <taxon>Brassicaceae</taxon>
        <taxon>Brassiceae</taxon>
        <taxon>Brassica</taxon>
    </lineage>
</organism>
<sequence>MPGNLFLPLPQVHELSIGDFLTMRTDVCNKGFGWMRVLSCEFFMGHDPDRLA</sequence>
<dbReference type="EMBL" id="QGKX02000996">
    <property type="protein sequence ID" value="KAF3560360.1"/>
    <property type="molecule type" value="Genomic_DNA"/>
</dbReference>
<comment type="caution">
    <text evidence="1">The sequence shown here is derived from an EMBL/GenBank/DDBJ whole genome shotgun (WGS) entry which is preliminary data.</text>
</comment>
<name>A0A8S9R9Q9_BRACR</name>
<gene>
    <name evidence="1" type="ORF">F2Q69_00013581</name>
</gene>
<protein>
    <submittedName>
        <fullName evidence="1">Uncharacterized protein</fullName>
    </submittedName>
</protein>
<reference evidence="1" key="1">
    <citation type="submission" date="2019-12" db="EMBL/GenBank/DDBJ databases">
        <title>Genome sequencing and annotation of Brassica cretica.</title>
        <authorList>
            <person name="Studholme D.J."/>
            <person name="Sarris P."/>
        </authorList>
    </citation>
    <scope>NUCLEOTIDE SEQUENCE</scope>
    <source>
        <strain evidence="1">PFS-109/04</strain>
        <tissue evidence="1">Leaf</tissue>
    </source>
</reference>
<accession>A0A8S9R9Q9</accession>
<evidence type="ECO:0000313" key="1">
    <source>
        <dbReference type="EMBL" id="KAF3560360.1"/>
    </source>
</evidence>